<dbReference type="FunFam" id="3.40.50.300:FF:000579">
    <property type="entry name" value="GPN-loop GTPase"/>
    <property type="match status" value="1"/>
</dbReference>
<dbReference type="FunCoup" id="H2YSG4">
    <property type="interactions" value="194"/>
</dbReference>
<comment type="function">
    <text evidence="7">Small GTPase required for proper nuclear import of RNA polymerase II (RNAPII). May act at an RNAP assembly step prior to nuclear import.</text>
</comment>
<feature type="region of interest" description="Disordered" evidence="8">
    <location>
        <begin position="289"/>
        <end position="309"/>
    </location>
</feature>
<name>H2YSG4_CIOSA</name>
<evidence type="ECO:0000256" key="4">
    <source>
        <dbReference type="ARBA" id="ARBA00022741"/>
    </source>
</evidence>
<dbReference type="Proteomes" id="UP000007875">
    <property type="component" value="Unassembled WGS sequence"/>
</dbReference>
<dbReference type="InterPro" id="IPR027417">
    <property type="entry name" value="P-loop_NTPase"/>
</dbReference>
<comment type="subcellular location">
    <subcellularLocation>
        <location evidence="7">Cytoplasm</location>
    </subcellularLocation>
    <subcellularLocation>
        <location evidence="7">Nucleus</location>
    </subcellularLocation>
</comment>
<dbReference type="GO" id="GO:0005737">
    <property type="term" value="C:cytoplasm"/>
    <property type="evidence" value="ECO:0007669"/>
    <property type="project" value="UniProtKB-SubCell"/>
</dbReference>
<feature type="region of interest" description="Disordered" evidence="8">
    <location>
        <begin position="1"/>
        <end position="25"/>
    </location>
</feature>
<evidence type="ECO:0000313" key="9">
    <source>
        <dbReference type="Ensembl" id="ENSCSAVP00000008274.1"/>
    </source>
</evidence>
<keyword evidence="4 7" id="KW-0547">Nucleotide-binding</keyword>
<dbReference type="STRING" id="51511.ENSCSAVP00000008274"/>
<reference evidence="10" key="1">
    <citation type="submission" date="2003-08" db="EMBL/GenBank/DDBJ databases">
        <authorList>
            <person name="Birren B."/>
            <person name="Nusbaum C."/>
            <person name="Abebe A."/>
            <person name="Abouelleil A."/>
            <person name="Adekoya E."/>
            <person name="Ait-zahra M."/>
            <person name="Allen N."/>
            <person name="Allen T."/>
            <person name="An P."/>
            <person name="Anderson M."/>
            <person name="Anderson S."/>
            <person name="Arachchi H."/>
            <person name="Armbruster J."/>
            <person name="Bachantsang P."/>
            <person name="Baldwin J."/>
            <person name="Barry A."/>
            <person name="Bayul T."/>
            <person name="Blitshsteyn B."/>
            <person name="Bloom T."/>
            <person name="Blye J."/>
            <person name="Boguslavskiy L."/>
            <person name="Borowsky M."/>
            <person name="Boukhgalter B."/>
            <person name="Brunache A."/>
            <person name="Butler J."/>
            <person name="Calixte N."/>
            <person name="Calvo S."/>
            <person name="Camarata J."/>
            <person name="Campo K."/>
            <person name="Chang J."/>
            <person name="Cheshatsang Y."/>
            <person name="Citroen M."/>
            <person name="Collymore A."/>
            <person name="Considine T."/>
            <person name="Cook A."/>
            <person name="Cooke P."/>
            <person name="Corum B."/>
            <person name="Cuomo C."/>
            <person name="David R."/>
            <person name="Dawoe T."/>
            <person name="Degray S."/>
            <person name="Dodge S."/>
            <person name="Dooley K."/>
            <person name="Dorje P."/>
            <person name="Dorjee K."/>
            <person name="Dorris L."/>
            <person name="Duffey N."/>
            <person name="Dupes A."/>
            <person name="Elkins T."/>
            <person name="Engels R."/>
            <person name="Erickson J."/>
            <person name="Farina A."/>
            <person name="Faro S."/>
            <person name="Ferreira P."/>
            <person name="Fischer H."/>
            <person name="Fitzgerald M."/>
            <person name="Foley K."/>
            <person name="Gage D."/>
            <person name="Galagan J."/>
            <person name="Gearin G."/>
            <person name="Gnerre S."/>
            <person name="Gnirke A."/>
            <person name="Goyette A."/>
            <person name="Graham J."/>
            <person name="Grandbois E."/>
            <person name="Gyaltsen K."/>
            <person name="Hafez N."/>
            <person name="Hagopian D."/>
            <person name="Hagos B."/>
            <person name="Hall J."/>
            <person name="Hatcher B."/>
            <person name="Heller A."/>
            <person name="Higgins H."/>
            <person name="Honan T."/>
            <person name="Horn A."/>
            <person name="Houde N."/>
            <person name="Hughes L."/>
            <person name="Hulme W."/>
            <person name="Husby E."/>
            <person name="Iliev I."/>
            <person name="Jaffe D."/>
            <person name="Jones C."/>
            <person name="Kamal M."/>
            <person name="Kamat A."/>
            <person name="Kamvysselis M."/>
            <person name="Karlsson E."/>
            <person name="Kells C."/>
            <person name="Kieu A."/>
            <person name="Kisner P."/>
            <person name="Kodira C."/>
            <person name="Kulbokas E."/>
            <person name="Labutti K."/>
            <person name="Lama D."/>
            <person name="Landers T."/>
            <person name="Leger J."/>
            <person name="Levine S."/>
            <person name="Lewis D."/>
            <person name="Lewis T."/>
            <person name="Lindblad-toh K."/>
            <person name="Liu X."/>
            <person name="Lokyitsang T."/>
            <person name="Lokyitsang Y."/>
            <person name="Lucien O."/>
            <person name="Lui A."/>
            <person name="Ma L.J."/>
            <person name="Mabbitt R."/>
            <person name="Macdonald J."/>
            <person name="Maclean C."/>
            <person name="Major J."/>
            <person name="Manning J."/>
            <person name="Marabella R."/>
            <person name="Maru K."/>
            <person name="Matthews C."/>
            <person name="Mauceli E."/>
            <person name="Mccarthy M."/>
            <person name="Mcdonough S."/>
            <person name="Mcghee T."/>
            <person name="Meldrim J."/>
            <person name="Meneus L."/>
            <person name="Mesirov J."/>
            <person name="Mihalev A."/>
            <person name="Mihova T."/>
            <person name="Mikkelsen T."/>
            <person name="Mlenga V."/>
            <person name="Moru K."/>
            <person name="Mozes J."/>
            <person name="Mulrain L."/>
            <person name="Munson G."/>
            <person name="Naylor J."/>
            <person name="Newes C."/>
            <person name="Nguyen C."/>
            <person name="Nguyen N."/>
            <person name="Nguyen T."/>
            <person name="Nicol R."/>
            <person name="Nielsen C."/>
            <person name="Nizzari M."/>
            <person name="Norbu C."/>
            <person name="Norbu N."/>
            <person name="O'donnell P."/>
            <person name="Okoawo O."/>
            <person name="O'leary S."/>
            <person name="Omotosho B."/>
            <person name="O'neill K."/>
            <person name="Osman S."/>
            <person name="Parker S."/>
            <person name="Perrin D."/>
            <person name="Phunkhang P."/>
            <person name="Piqani B."/>
            <person name="Purcell S."/>
            <person name="Rachupka T."/>
            <person name="Ramasamy U."/>
            <person name="Rameau R."/>
            <person name="Ray V."/>
            <person name="Raymond C."/>
            <person name="Retta R."/>
            <person name="Richardson S."/>
            <person name="Rise C."/>
            <person name="Rodriguez J."/>
            <person name="Rogers J."/>
            <person name="Rogov P."/>
            <person name="Rutman M."/>
            <person name="Schupbach R."/>
            <person name="Seaman C."/>
            <person name="Settipalli S."/>
            <person name="Sharpe T."/>
            <person name="Sheridan J."/>
            <person name="Sherpa N."/>
            <person name="Shi J."/>
            <person name="Smirnov S."/>
            <person name="Smith C."/>
            <person name="Sougnez C."/>
            <person name="Spencer B."/>
            <person name="Stalker J."/>
            <person name="Stange-thomann N."/>
            <person name="Stavropoulos S."/>
            <person name="Stetson K."/>
            <person name="Stone C."/>
            <person name="Stone S."/>
            <person name="Stubbs M."/>
            <person name="Talamas J."/>
            <person name="Tchuinga P."/>
            <person name="Tenzing P."/>
            <person name="Tesfaye S."/>
            <person name="Theodore J."/>
            <person name="Thoulutsang Y."/>
            <person name="Topham K."/>
            <person name="Towey S."/>
            <person name="Tsamla T."/>
            <person name="Tsomo N."/>
            <person name="Vallee D."/>
            <person name="Vassiliev H."/>
            <person name="Venkataraman V."/>
            <person name="Vinson J."/>
            <person name="Vo A."/>
            <person name="Wade C."/>
            <person name="Wang S."/>
            <person name="Wangchuk T."/>
            <person name="Wangdi T."/>
            <person name="Whittaker C."/>
            <person name="Wilkinson J."/>
            <person name="Wu Y."/>
            <person name="Wyman D."/>
            <person name="Yadav S."/>
            <person name="Yang S."/>
            <person name="Yang X."/>
            <person name="Yeager S."/>
            <person name="Yee E."/>
            <person name="Young G."/>
            <person name="Zainoun J."/>
            <person name="Zembeck L."/>
            <person name="Zimmer A."/>
            <person name="Zody M."/>
            <person name="Lander E."/>
        </authorList>
    </citation>
    <scope>NUCLEOTIDE SEQUENCE [LARGE SCALE GENOMIC DNA]</scope>
</reference>
<reference evidence="9" key="3">
    <citation type="submission" date="2025-09" db="UniProtKB">
        <authorList>
            <consortium name="Ensembl"/>
        </authorList>
    </citation>
    <scope>IDENTIFICATION</scope>
</reference>
<reference evidence="9" key="2">
    <citation type="submission" date="2025-08" db="UniProtKB">
        <authorList>
            <consortium name="Ensembl"/>
        </authorList>
    </citation>
    <scope>IDENTIFICATION</scope>
</reference>
<dbReference type="InterPro" id="IPR030230">
    <property type="entry name" value="Gpn1/Npa3/XAB1"/>
</dbReference>
<keyword evidence="3" id="KW-0597">Phosphoprotein</keyword>
<dbReference type="GeneTree" id="ENSGT00950000183172"/>
<dbReference type="SUPFAM" id="SSF52540">
    <property type="entry name" value="P-loop containing nucleoside triphosphate hydrolases"/>
    <property type="match status" value="1"/>
</dbReference>
<evidence type="ECO:0000256" key="2">
    <source>
        <dbReference type="ARBA" id="ARBA00022490"/>
    </source>
</evidence>
<dbReference type="PANTHER" id="PTHR21231">
    <property type="entry name" value="XPA-BINDING PROTEIN 1-RELATED"/>
    <property type="match status" value="1"/>
</dbReference>
<evidence type="ECO:0000256" key="1">
    <source>
        <dbReference type="ARBA" id="ARBA00005290"/>
    </source>
</evidence>
<dbReference type="GO" id="GO:0005525">
    <property type="term" value="F:GTP binding"/>
    <property type="evidence" value="ECO:0007669"/>
    <property type="project" value="UniProtKB-KW"/>
</dbReference>
<keyword evidence="5 7" id="KW-0378">Hydrolase</keyword>
<evidence type="ECO:0000256" key="8">
    <source>
        <dbReference type="SAM" id="MobiDB-lite"/>
    </source>
</evidence>
<dbReference type="AlphaFoldDB" id="H2YSG4"/>
<comment type="similarity">
    <text evidence="1 7">Belongs to the GPN-loop GTPase family.</text>
</comment>
<evidence type="ECO:0000256" key="3">
    <source>
        <dbReference type="ARBA" id="ARBA00022553"/>
    </source>
</evidence>
<comment type="subunit">
    <text evidence="7">Binds to RNA polymerase II.</text>
</comment>
<keyword evidence="6 7" id="KW-0342">GTP-binding</keyword>
<dbReference type="Gene3D" id="3.40.50.300">
    <property type="entry name" value="P-loop containing nucleotide triphosphate hydrolases"/>
    <property type="match status" value="1"/>
</dbReference>
<dbReference type="GO" id="GO:0003924">
    <property type="term" value="F:GTPase activity"/>
    <property type="evidence" value="ECO:0007669"/>
    <property type="project" value="InterPro"/>
</dbReference>
<dbReference type="GO" id="GO:0005634">
    <property type="term" value="C:nucleus"/>
    <property type="evidence" value="ECO:0007669"/>
    <property type="project" value="UniProtKB-SubCell"/>
</dbReference>
<evidence type="ECO:0000256" key="5">
    <source>
        <dbReference type="ARBA" id="ARBA00022801"/>
    </source>
</evidence>
<dbReference type="EC" id="3.6.5.-" evidence="7"/>
<dbReference type="InParanoid" id="H2YSG4"/>
<dbReference type="OMA" id="MIIVFNK"/>
<dbReference type="eggNOG" id="KOG1532">
    <property type="taxonomic scope" value="Eukaryota"/>
</dbReference>
<sequence>NIMESEESKSDQAEAKMEMGDTGSLKDSELPTALIVLGMAGSGKTTLVQRVTAHLHASESPPYVLNLDPAVHEVPYPVNIDIQDTVNYKEVMKQYGLGPNGGIMTALNLFATKFDQVLSLLQKRVPEFKNVVIDTPGQIEVFTWSASGAIITESLAATFPTVIVYIVDTARCTNPVTFMSNMLYACSILYKTKLPFFVVMNKTDIVDHKFAVEWTTDFCAFEEALQSETSYISNLSRSMSLVLDEFYNKLKLVGFSAVTGAGMDDFLKAVDEARQEYINEYKPAYEKMKKEKLNPEKRKEEKDPKDVSG</sequence>
<dbReference type="CDD" id="cd17870">
    <property type="entry name" value="GPN1"/>
    <property type="match status" value="1"/>
</dbReference>
<keyword evidence="2 7" id="KW-0963">Cytoplasm</keyword>
<dbReference type="InterPro" id="IPR004130">
    <property type="entry name" value="Gpn"/>
</dbReference>
<evidence type="ECO:0000313" key="10">
    <source>
        <dbReference type="Proteomes" id="UP000007875"/>
    </source>
</evidence>
<evidence type="ECO:0000256" key="7">
    <source>
        <dbReference type="RuleBase" id="RU365059"/>
    </source>
</evidence>
<protein>
    <recommendedName>
        <fullName evidence="7">GPN-loop GTPase</fullName>
        <ecNumber evidence="7">3.6.5.-</ecNumber>
    </recommendedName>
</protein>
<dbReference type="PANTHER" id="PTHR21231:SF8">
    <property type="entry name" value="GPN-LOOP GTPASE 1"/>
    <property type="match status" value="1"/>
</dbReference>
<organism evidence="9 10">
    <name type="scientific">Ciona savignyi</name>
    <name type="common">Pacific transparent sea squirt</name>
    <dbReference type="NCBI Taxonomy" id="51511"/>
    <lineage>
        <taxon>Eukaryota</taxon>
        <taxon>Metazoa</taxon>
        <taxon>Chordata</taxon>
        <taxon>Tunicata</taxon>
        <taxon>Ascidiacea</taxon>
        <taxon>Phlebobranchia</taxon>
        <taxon>Cionidae</taxon>
        <taxon>Ciona</taxon>
    </lineage>
</organism>
<dbReference type="Ensembl" id="ENSCSAVT00000008382.1">
    <property type="protein sequence ID" value="ENSCSAVP00000008274.1"/>
    <property type="gene ID" value="ENSCSAVG00000004925.1"/>
</dbReference>
<proteinExistence type="inferred from homology"/>
<evidence type="ECO:0000256" key="6">
    <source>
        <dbReference type="ARBA" id="ARBA00023134"/>
    </source>
</evidence>
<keyword evidence="10" id="KW-1185">Reference proteome</keyword>
<dbReference type="Pfam" id="PF03029">
    <property type="entry name" value="ATP_bind_1"/>
    <property type="match status" value="1"/>
</dbReference>
<accession>H2YSG4</accession>